<feature type="transmembrane region" description="Helical" evidence="9">
    <location>
        <begin position="72"/>
        <end position="95"/>
    </location>
</feature>
<evidence type="ECO:0000256" key="2">
    <source>
        <dbReference type="ARBA" id="ARBA00004141"/>
    </source>
</evidence>
<evidence type="ECO:0000256" key="8">
    <source>
        <dbReference type="ARBA" id="ARBA00023136"/>
    </source>
</evidence>
<dbReference type="GO" id="GO:0016020">
    <property type="term" value="C:membrane"/>
    <property type="evidence" value="ECO:0007669"/>
    <property type="project" value="UniProtKB-SubCell"/>
</dbReference>
<evidence type="ECO:0000313" key="10">
    <source>
        <dbReference type="EMBL" id="UPM43128.1"/>
    </source>
</evidence>
<accession>A0A8U0A3V4</accession>
<keyword evidence="6 9" id="KW-0812">Transmembrane</keyword>
<dbReference type="AlphaFoldDB" id="A0A8U0A3V4"/>
<comment type="subcellular location">
    <subcellularLocation>
        <location evidence="2 9">Membrane</location>
        <topology evidence="2 9">Multi-pass membrane protein</topology>
    </subcellularLocation>
</comment>
<feature type="transmembrane region" description="Helical" evidence="9">
    <location>
        <begin position="285"/>
        <end position="304"/>
    </location>
</feature>
<evidence type="ECO:0000256" key="3">
    <source>
        <dbReference type="ARBA" id="ARBA00009916"/>
    </source>
</evidence>
<organism evidence="10 11">
    <name type="scientific">Halocatena salina</name>
    <dbReference type="NCBI Taxonomy" id="2934340"/>
    <lineage>
        <taxon>Archaea</taxon>
        <taxon>Methanobacteriati</taxon>
        <taxon>Methanobacteriota</taxon>
        <taxon>Stenosarchaea group</taxon>
        <taxon>Halobacteria</taxon>
        <taxon>Halobacteriales</taxon>
        <taxon>Natronomonadaceae</taxon>
        <taxon>Halocatena</taxon>
    </lineage>
</organism>
<comment type="similarity">
    <text evidence="3 9">Belongs to the inorganic phosphate transporter (PiT) (TC 2.A.20) family.</text>
</comment>
<reference evidence="10" key="1">
    <citation type="submission" date="2022-04" db="EMBL/GenBank/DDBJ databases">
        <title>Halocatena sp. nov., isolated from a salt lake.</title>
        <authorList>
            <person name="Cui H.-L."/>
        </authorList>
    </citation>
    <scope>NUCLEOTIDE SEQUENCE</scope>
    <source>
        <strain evidence="10">AD-1</strain>
    </source>
</reference>
<feature type="transmembrane region" description="Helical" evidence="9">
    <location>
        <begin position="6"/>
        <end position="30"/>
    </location>
</feature>
<dbReference type="Pfam" id="PF01384">
    <property type="entry name" value="PHO4"/>
    <property type="match status" value="1"/>
</dbReference>
<dbReference type="Proteomes" id="UP000831768">
    <property type="component" value="Chromosome"/>
</dbReference>
<evidence type="ECO:0000256" key="7">
    <source>
        <dbReference type="ARBA" id="ARBA00022989"/>
    </source>
</evidence>
<evidence type="ECO:0000256" key="4">
    <source>
        <dbReference type="ARBA" id="ARBA00022448"/>
    </source>
</evidence>
<evidence type="ECO:0000256" key="1">
    <source>
        <dbReference type="ARBA" id="ARBA00001981"/>
    </source>
</evidence>
<keyword evidence="5 9" id="KW-0592">Phosphate transport</keyword>
<dbReference type="PANTHER" id="PTHR11101:SF80">
    <property type="entry name" value="PHOSPHATE TRANSPORTER"/>
    <property type="match status" value="1"/>
</dbReference>
<feature type="transmembrane region" description="Helical" evidence="9">
    <location>
        <begin position="228"/>
        <end position="248"/>
    </location>
</feature>
<dbReference type="EMBL" id="CP096019">
    <property type="protein sequence ID" value="UPM43128.1"/>
    <property type="molecule type" value="Genomic_DNA"/>
</dbReference>
<keyword evidence="11" id="KW-1185">Reference proteome</keyword>
<evidence type="ECO:0000256" key="6">
    <source>
        <dbReference type="ARBA" id="ARBA00022692"/>
    </source>
</evidence>
<dbReference type="GeneID" id="71926672"/>
<feature type="transmembrane region" description="Helical" evidence="9">
    <location>
        <begin position="260"/>
        <end position="279"/>
    </location>
</feature>
<feature type="transmembrane region" description="Helical" evidence="9">
    <location>
        <begin position="133"/>
        <end position="154"/>
    </location>
</feature>
<dbReference type="GO" id="GO:0035435">
    <property type="term" value="P:phosphate ion transmembrane transport"/>
    <property type="evidence" value="ECO:0007669"/>
    <property type="project" value="TreeGrafter"/>
</dbReference>
<feature type="transmembrane region" description="Helical" evidence="9">
    <location>
        <begin position="193"/>
        <end position="216"/>
    </location>
</feature>
<dbReference type="GO" id="GO:0005315">
    <property type="term" value="F:phosphate transmembrane transporter activity"/>
    <property type="evidence" value="ECO:0007669"/>
    <property type="project" value="InterPro"/>
</dbReference>
<evidence type="ECO:0000256" key="9">
    <source>
        <dbReference type="RuleBase" id="RU363058"/>
    </source>
</evidence>
<keyword evidence="7 9" id="KW-1133">Transmembrane helix</keyword>
<comment type="function">
    <text evidence="1">Potential transporter for phosphate.</text>
</comment>
<feature type="transmembrane region" description="Helical" evidence="9">
    <location>
        <begin position="42"/>
        <end position="60"/>
    </location>
</feature>
<proteinExistence type="inferred from homology"/>
<protein>
    <recommendedName>
        <fullName evidence="9">Phosphate transporter</fullName>
    </recommendedName>
</protein>
<keyword evidence="4 9" id="KW-0813">Transport</keyword>
<name>A0A8U0A3V4_9EURY</name>
<dbReference type="InterPro" id="IPR001204">
    <property type="entry name" value="Phos_transporter"/>
</dbReference>
<evidence type="ECO:0000313" key="11">
    <source>
        <dbReference type="Proteomes" id="UP000831768"/>
    </source>
</evidence>
<dbReference type="KEGG" id="haad:MW046_01455"/>
<gene>
    <name evidence="10" type="ORF">MW046_01455</name>
</gene>
<dbReference type="RefSeq" id="WP_247993797.1">
    <property type="nucleotide sequence ID" value="NZ_CP096019.1"/>
</dbReference>
<dbReference type="PANTHER" id="PTHR11101">
    <property type="entry name" value="PHOSPHATE TRANSPORTER"/>
    <property type="match status" value="1"/>
</dbReference>
<sequence length="414" mass="42321">MVDVILLAIGLVMAVFVGINIGGSNTGAAFGPAVGSNVLSKLAAGGLMALFALLGGWVLGPNVVETLGGDVVPARLFSIEVSIAILFFIGFALLISNWFGVPASTSMTAVGAIAGLGLATGQLDWAVMGRIVVWWLVAPILAFWVSGVVGRYFYPILVAKFEIARTQGPLFQLNRSGTVPRIAFGPGTTRREVLGTAVVVVIGCAMAFSAGASNVANAVAPLVGFEAIGMEQGVVLGGLAIGLGGLTVGRRTLDTVGNDLTELPLLAAVIVEFVTAVLVSFLSWLGIPASFVVIATMSILGLGWGRATRTVTASDAVRKGTNGSVSVGALAAEGEDTGVPTVGHPNPVVADVEEGNDGRVENVPSIGEEDPADIPSAEELFEPGTTARVIALQNFVPGIATLGAYLLFRFVPLA</sequence>
<keyword evidence="8 9" id="KW-0472">Membrane</keyword>
<evidence type="ECO:0000256" key="5">
    <source>
        <dbReference type="ARBA" id="ARBA00022592"/>
    </source>
</evidence>